<dbReference type="PROSITE" id="PS01085">
    <property type="entry name" value="RIBUL_P_3_EPIMER_1"/>
    <property type="match status" value="1"/>
</dbReference>
<comment type="catalytic activity">
    <reaction evidence="1">
        <text>D-ribulose 5-phosphate = D-xylulose 5-phosphate</text>
        <dbReference type="Rhea" id="RHEA:13677"/>
        <dbReference type="ChEBI" id="CHEBI:57737"/>
        <dbReference type="ChEBI" id="CHEBI:58121"/>
        <dbReference type="EC" id="5.1.3.1"/>
    </reaction>
</comment>
<dbReference type="InterPro" id="IPR013785">
    <property type="entry name" value="Aldolase_TIM"/>
</dbReference>
<dbReference type="EMBL" id="CAEZWW010000058">
    <property type="protein sequence ID" value="CAB4671127.1"/>
    <property type="molecule type" value="Genomic_DNA"/>
</dbReference>
<dbReference type="PROSITE" id="PS01086">
    <property type="entry name" value="RIBUL_P_3_EPIMER_2"/>
    <property type="match status" value="1"/>
</dbReference>
<evidence type="ECO:0000256" key="7">
    <source>
        <dbReference type="ARBA" id="ARBA00013188"/>
    </source>
</evidence>
<name>A0A6J6MA39_9ZZZZ</name>
<comment type="cofactor">
    <cofactor evidence="3">
        <name>Co(2+)</name>
        <dbReference type="ChEBI" id="CHEBI:48828"/>
    </cofactor>
</comment>
<dbReference type="GO" id="GO:0046872">
    <property type="term" value="F:metal ion binding"/>
    <property type="evidence" value="ECO:0007669"/>
    <property type="project" value="UniProtKB-KW"/>
</dbReference>
<evidence type="ECO:0000256" key="3">
    <source>
        <dbReference type="ARBA" id="ARBA00001941"/>
    </source>
</evidence>
<dbReference type="NCBIfam" id="TIGR01163">
    <property type="entry name" value="rpe"/>
    <property type="match status" value="1"/>
</dbReference>
<accession>A0A6J6MA39</accession>
<evidence type="ECO:0000256" key="4">
    <source>
        <dbReference type="ARBA" id="ARBA00001947"/>
    </source>
</evidence>
<dbReference type="Gene3D" id="3.20.20.70">
    <property type="entry name" value="Aldolase class I"/>
    <property type="match status" value="1"/>
</dbReference>
<dbReference type="SUPFAM" id="SSF51366">
    <property type="entry name" value="Ribulose-phoshate binding barrel"/>
    <property type="match status" value="1"/>
</dbReference>
<dbReference type="EC" id="5.1.3.1" evidence="7"/>
<evidence type="ECO:0000256" key="6">
    <source>
        <dbReference type="ARBA" id="ARBA00009541"/>
    </source>
</evidence>
<dbReference type="GO" id="GO:0005737">
    <property type="term" value="C:cytoplasm"/>
    <property type="evidence" value="ECO:0007669"/>
    <property type="project" value="UniProtKB-ARBA"/>
</dbReference>
<keyword evidence="9" id="KW-0413">Isomerase</keyword>
<dbReference type="GO" id="GO:0004750">
    <property type="term" value="F:D-ribulose-phosphate 3-epimerase activity"/>
    <property type="evidence" value="ECO:0007669"/>
    <property type="project" value="UniProtKB-EC"/>
</dbReference>
<dbReference type="HAMAP" id="MF_02227">
    <property type="entry name" value="RPE"/>
    <property type="match status" value="1"/>
</dbReference>
<comment type="cofactor">
    <cofactor evidence="5">
        <name>Fe(2+)</name>
        <dbReference type="ChEBI" id="CHEBI:29033"/>
    </cofactor>
</comment>
<dbReference type="GO" id="GO:0006098">
    <property type="term" value="P:pentose-phosphate shunt"/>
    <property type="evidence" value="ECO:0007669"/>
    <property type="project" value="InterPro"/>
</dbReference>
<proteinExistence type="inferred from homology"/>
<dbReference type="AlphaFoldDB" id="A0A6J6MA39"/>
<dbReference type="InterPro" id="IPR026019">
    <property type="entry name" value="Ribul_P_3_epim"/>
</dbReference>
<dbReference type="PANTHER" id="PTHR11749">
    <property type="entry name" value="RIBULOSE-5-PHOSPHATE-3-EPIMERASE"/>
    <property type="match status" value="1"/>
</dbReference>
<protein>
    <recommendedName>
        <fullName evidence="7">ribulose-phosphate 3-epimerase</fullName>
        <ecNumber evidence="7">5.1.3.1</ecNumber>
    </recommendedName>
</protein>
<evidence type="ECO:0000256" key="8">
    <source>
        <dbReference type="ARBA" id="ARBA00022723"/>
    </source>
</evidence>
<reference evidence="10" key="1">
    <citation type="submission" date="2020-05" db="EMBL/GenBank/DDBJ databases">
        <authorList>
            <person name="Chiriac C."/>
            <person name="Salcher M."/>
            <person name="Ghai R."/>
            <person name="Kavagutti S V."/>
        </authorList>
    </citation>
    <scope>NUCLEOTIDE SEQUENCE</scope>
</reference>
<keyword evidence="8" id="KW-0479">Metal-binding</keyword>
<dbReference type="NCBIfam" id="NF004076">
    <property type="entry name" value="PRK05581.1-4"/>
    <property type="match status" value="1"/>
</dbReference>
<evidence type="ECO:0000256" key="1">
    <source>
        <dbReference type="ARBA" id="ARBA00001782"/>
    </source>
</evidence>
<dbReference type="CDD" id="cd00429">
    <property type="entry name" value="RPE"/>
    <property type="match status" value="1"/>
</dbReference>
<comment type="cofactor">
    <cofactor evidence="4">
        <name>Zn(2+)</name>
        <dbReference type="ChEBI" id="CHEBI:29105"/>
    </cofactor>
</comment>
<dbReference type="GO" id="GO:0005975">
    <property type="term" value="P:carbohydrate metabolic process"/>
    <property type="evidence" value="ECO:0007669"/>
    <property type="project" value="InterPro"/>
</dbReference>
<evidence type="ECO:0000256" key="2">
    <source>
        <dbReference type="ARBA" id="ARBA00001936"/>
    </source>
</evidence>
<organism evidence="10">
    <name type="scientific">freshwater metagenome</name>
    <dbReference type="NCBI Taxonomy" id="449393"/>
    <lineage>
        <taxon>unclassified sequences</taxon>
        <taxon>metagenomes</taxon>
        <taxon>ecological metagenomes</taxon>
    </lineage>
</organism>
<dbReference type="Pfam" id="PF00834">
    <property type="entry name" value="Ribul_P_3_epim"/>
    <property type="match status" value="1"/>
</dbReference>
<dbReference type="PIRSF" id="PIRSF001461">
    <property type="entry name" value="RPE"/>
    <property type="match status" value="1"/>
</dbReference>
<comment type="similarity">
    <text evidence="6">Belongs to the ribulose-phosphate 3-epimerase family.</text>
</comment>
<gene>
    <name evidence="10" type="ORF">UFOPK2310_00619</name>
</gene>
<dbReference type="FunFam" id="3.20.20.70:FF:000004">
    <property type="entry name" value="Ribulose-phosphate 3-epimerase"/>
    <property type="match status" value="1"/>
</dbReference>
<evidence type="ECO:0000256" key="9">
    <source>
        <dbReference type="ARBA" id="ARBA00023235"/>
    </source>
</evidence>
<dbReference type="InterPro" id="IPR000056">
    <property type="entry name" value="Ribul_P_3_epim-like"/>
</dbReference>
<evidence type="ECO:0000256" key="5">
    <source>
        <dbReference type="ARBA" id="ARBA00001954"/>
    </source>
</evidence>
<comment type="cofactor">
    <cofactor evidence="2">
        <name>Mn(2+)</name>
        <dbReference type="ChEBI" id="CHEBI:29035"/>
    </cofactor>
</comment>
<evidence type="ECO:0000313" key="10">
    <source>
        <dbReference type="EMBL" id="CAB4671127.1"/>
    </source>
</evidence>
<sequence length="222" mass="23433">MGILISPSVLNSDLSCLADEVDRVANHADWIHLDIMDNHFVPNLTFGVPVVESLLKRISIPADCHLMISDPDRWAPAYAEAGASSVTFHIEAAANPGQLCRDLRAAGARAGIGLKPGTELSTVAELMSELDMILIMTVEPGFGGQSFMSDMLPKIEQARALAKATGTDIWVQVDGGIDISTIERCASAGANVFVAGSSVYRAEDPGAMVDRLRALASAASTP</sequence>
<dbReference type="InterPro" id="IPR011060">
    <property type="entry name" value="RibuloseP-bd_barrel"/>
</dbReference>